<reference evidence="5" key="2">
    <citation type="journal article" date="2021" name="PeerJ">
        <title>Extensive microbial diversity within the chicken gut microbiome revealed by metagenomics and culture.</title>
        <authorList>
            <person name="Gilroy R."/>
            <person name="Ravi A."/>
            <person name="Getino M."/>
            <person name="Pursley I."/>
            <person name="Horton D.L."/>
            <person name="Alikhan N.F."/>
            <person name="Baker D."/>
            <person name="Gharbi K."/>
            <person name="Hall N."/>
            <person name="Watson M."/>
            <person name="Adriaenssens E.M."/>
            <person name="Foster-Nyarko E."/>
            <person name="Jarju S."/>
            <person name="Secka A."/>
            <person name="Antonio M."/>
            <person name="Oren A."/>
            <person name="Chaudhuri R.R."/>
            <person name="La Ragione R."/>
            <person name="Hildebrand F."/>
            <person name="Pallen M.J."/>
        </authorList>
    </citation>
    <scope>NUCLEOTIDE SEQUENCE</scope>
    <source>
        <strain evidence="5">CHK183-6373</strain>
    </source>
</reference>
<evidence type="ECO:0000313" key="5">
    <source>
        <dbReference type="EMBL" id="HIV27642.1"/>
    </source>
</evidence>
<accession>A0A9D1TDB4</accession>
<protein>
    <submittedName>
        <fullName evidence="5">TlyA family RNA methyltransferase</fullName>
    </submittedName>
</protein>
<dbReference type="EMBL" id="DVOT01000125">
    <property type="protein sequence ID" value="HIV27642.1"/>
    <property type="molecule type" value="Genomic_DNA"/>
</dbReference>
<dbReference type="PROSITE" id="PS50889">
    <property type="entry name" value="S4"/>
    <property type="match status" value="1"/>
</dbReference>
<comment type="similarity">
    <text evidence="2">Belongs to the TlyA family.</text>
</comment>
<reference evidence="5" key="1">
    <citation type="submission" date="2020-10" db="EMBL/GenBank/DDBJ databases">
        <authorList>
            <person name="Gilroy R."/>
        </authorList>
    </citation>
    <scope>NUCLEOTIDE SEQUENCE</scope>
    <source>
        <strain evidence="5">CHK183-6373</strain>
    </source>
</reference>
<evidence type="ECO:0000259" key="4">
    <source>
        <dbReference type="SMART" id="SM00363"/>
    </source>
</evidence>
<dbReference type="InterPro" id="IPR002877">
    <property type="entry name" value="RNA_MeTrfase_FtsJ_dom"/>
</dbReference>
<dbReference type="SMART" id="SM00363">
    <property type="entry name" value="S4"/>
    <property type="match status" value="1"/>
</dbReference>
<dbReference type="PIRSF" id="PIRSF005578">
    <property type="entry name" value="TlyA"/>
    <property type="match status" value="1"/>
</dbReference>
<evidence type="ECO:0000256" key="1">
    <source>
        <dbReference type="ARBA" id="ARBA00022884"/>
    </source>
</evidence>
<keyword evidence="5" id="KW-0808">Transferase</keyword>
<feature type="domain" description="RNA-binding S4" evidence="4">
    <location>
        <begin position="1"/>
        <end position="66"/>
    </location>
</feature>
<evidence type="ECO:0000256" key="3">
    <source>
        <dbReference type="PROSITE-ProRule" id="PRU00182"/>
    </source>
</evidence>
<dbReference type="GO" id="GO:0032259">
    <property type="term" value="P:methylation"/>
    <property type="evidence" value="ECO:0007669"/>
    <property type="project" value="UniProtKB-KW"/>
</dbReference>
<dbReference type="CDD" id="cd02440">
    <property type="entry name" value="AdoMet_MTases"/>
    <property type="match status" value="1"/>
</dbReference>
<gene>
    <name evidence="5" type="ORF">IAA64_06705</name>
</gene>
<organism evidence="5 6">
    <name type="scientific">Candidatus Ornithocaccomicrobium faecavium</name>
    <dbReference type="NCBI Taxonomy" id="2840890"/>
    <lineage>
        <taxon>Bacteria</taxon>
        <taxon>Bacillati</taxon>
        <taxon>Bacillota</taxon>
        <taxon>Clostridia</taxon>
        <taxon>Candidatus Ornithocaccomicrobium</taxon>
    </lineage>
</organism>
<evidence type="ECO:0000313" key="6">
    <source>
        <dbReference type="Proteomes" id="UP000886884"/>
    </source>
</evidence>
<dbReference type="NCBIfam" id="TIGR00478">
    <property type="entry name" value="tly"/>
    <property type="match status" value="1"/>
</dbReference>
<dbReference type="AlphaFoldDB" id="A0A9D1TDB4"/>
<dbReference type="GO" id="GO:0003723">
    <property type="term" value="F:RNA binding"/>
    <property type="evidence" value="ECO:0007669"/>
    <property type="project" value="UniProtKB-KW"/>
</dbReference>
<dbReference type="InterPro" id="IPR004538">
    <property type="entry name" value="Hemolysin_A/TlyA"/>
</dbReference>
<dbReference type="PANTHER" id="PTHR32319:SF0">
    <property type="entry name" value="BACTERIAL HEMOLYSIN-LIKE PROTEIN"/>
    <property type="match status" value="1"/>
</dbReference>
<evidence type="ECO:0000256" key="2">
    <source>
        <dbReference type="ARBA" id="ARBA00029460"/>
    </source>
</evidence>
<dbReference type="Gene3D" id="3.40.50.150">
    <property type="entry name" value="Vaccinia Virus protein VP39"/>
    <property type="match status" value="1"/>
</dbReference>
<keyword evidence="1 3" id="KW-0694">RNA-binding</keyword>
<dbReference type="Proteomes" id="UP000886884">
    <property type="component" value="Unassembled WGS sequence"/>
</dbReference>
<dbReference type="Gene3D" id="3.10.290.10">
    <property type="entry name" value="RNA-binding S4 domain"/>
    <property type="match status" value="1"/>
</dbReference>
<name>A0A9D1TDB4_9FIRM</name>
<dbReference type="SUPFAM" id="SSF55174">
    <property type="entry name" value="Alpha-L RNA-binding motif"/>
    <property type="match status" value="1"/>
</dbReference>
<dbReference type="Pfam" id="PF01728">
    <property type="entry name" value="FtsJ"/>
    <property type="match status" value="1"/>
</dbReference>
<dbReference type="CDD" id="cd00165">
    <property type="entry name" value="S4"/>
    <property type="match status" value="1"/>
</dbReference>
<proteinExistence type="inferred from homology"/>
<dbReference type="Pfam" id="PF01479">
    <property type="entry name" value="S4"/>
    <property type="match status" value="1"/>
</dbReference>
<dbReference type="InterPro" id="IPR047048">
    <property type="entry name" value="TlyA"/>
</dbReference>
<comment type="caution">
    <text evidence="5">The sequence shown here is derived from an EMBL/GenBank/DDBJ whole genome shotgun (WGS) entry which is preliminary data.</text>
</comment>
<dbReference type="PANTHER" id="PTHR32319">
    <property type="entry name" value="BACTERIAL HEMOLYSIN-LIKE PROTEIN"/>
    <property type="match status" value="1"/>
</dbReference>
<dbReference type="InterPro" id="IPR002942">
    <property type="entry name" value="S4_RNA-bd"/>
</dbReference>
<dbReference type="InterPro" id="IPR036986">
    <property type="entry name" value="S4_RNA-bd_sf"/>
</dbReference>
<sequence length="264" mass="29719">MRVDERLVEEGLAENLALARALVMEGRVFAGEQRVEKPSQSVKPAAPLRVRGELTPYVSRGAQKLKKALEVFSIDLKDKVCLDVGASTGGFTDVMLRAGAACVYAVDVGYNQLDYRLRSDPRVVVMERQNARYLTRDMFERPLEFAATDVSFISLKKILPACFPLLEAQARFVALIKPQFEARREDVGPKGVVRDIDVHRSVVMDIVEFIHNCEWKVAGFSYSPITGPEGNIEFLLEMRRNHDCEIAKEEIYNVISAAHDKFVK</sequence>
<dbReference type="GO" id="GO:0008168">
    <property type="term" value="F:methyltransferase activity"/>
    <property type="evidence" value="ECO:0007669"/>
    <property type="project" value="UniProtKB-KW"/>
</dbReference>
<keyword evidence="5" id="KW-0489">Methyltransferase</keyword>
<dbReference type="SUPFAM" id="SSF53335">
    <property type="entry name" value="S-adenosyl-L-methionine-dependent methyltransferases"/>
    <property type="match status" value="1"/>
</dbReference>
<dbReference type="InterPro" id="IPR029063">
    <property type="entry name" value="SAM-dependent_MTases_sf"/>
</dbReference>